<evidence type="ECO:0000313" key="2">
    <source>
        <dbReference type="Proteomes" id="UP001208567"/>
    </source>
</evidence>
<dbReference type="EMBL" id="BRXR01000001">
    <property type="protein sequence ID" value="GLC32513.1"/>
    <property type="molecule type" value="Genomic_DNA"/>
</dbReference>
<protein>
    <recommendedName>
        <fullName evidence="3">Nif11 domain-containing protein</fullName>
    </recommendedName>
</protein>
<name>A0ABQ5NBC9_9CLOT</name>
<evidence type="ECO:0000313" key="1">
    <source>
        <dbReference type="EMBL" id="GLC32513.1"/>
    </source>
</evidence>
<dbReference type="Proteomes" id="UP001208567">
    <property type="component" value="Unassembled WGS sequence"/>
</dbReference>
<keyword evidence="2" id="KW-1185">Reference proteome</keyword>
<comment type="caution">
    <text evidence="1">The sequence shown here is derived from an EMBL/GenBank/DDBJ whole genome shotgun (WGS) entry which is preliminary data.</text>
</comment>
<accession>A0ABQ5NBC9</accession>
<organism evidence="1 2">
    <name type="scientific">Clostridium omnivorum</name>
    <dbReference type="NCBI Taxonomy" id="1604902"/>
    <lineage>
        <taxon>Bacteria</taxon>
        <taxon>Bacillati</taxon>
        <taxon>Bacillota</taxon>
        <taxon>Clostridia</taxon>
        <taxon>Eubacteriales</taxon>
        <taxon>Clostridiaceae</taxon>
        <taxon>Clostridium</taxon>
    </lineage>
</organism>
<reference evidence="1 2" key="1">
    <citation type="journal article" date="2024" name="Int. J. Syst. Evol. Microbiol.">
        <title>Clostridium omnivorum sp. nov., isolated from anoxic soil under the treatment of reductive soil disinfestation.</title>
        <authorList>
            <person name="Ueki A."/>
            <person name="Tonouchi A."/>
            <person name="Kaku N."/>
            <person name="Honma S."/>
            <person name="Ueki K."/>
        </authorList>
    </citation>
    <scope>NUCLEOTIDE SEQUENCE [LARGE SCALE GENOMIC DNA]</scope>
    <source>
        <strain evidence="1 2">E14</strain>
    </source>
</reference>
<evidence type="ECO:0008006" key="3">
    <source>
        <dbReference type="Google" id="ProtNLM"/>
    </source>
</evidence>
<dbReference type="RefSeq" id="WP_264851822.1">
    <property type="nucleotide sequence ID" value="NZ_BRXR01000001.1"/>
</dbReference>
<gene>
    <name evidence="1" type="ORF">bsdE14_39230</name>
</gene>
<sequence>MSNITTELALLYKSAKKDPLLKKRLLETRISNDPMDSFCKIACEVGHPMTVGELFSVGQEYSDNQCKSTNGGNPYPYDFFDDAYEMFLSSL</sequence>
<proteinExistence type="predicted"/>